<evidence type="ECO:0000256" key="2">
    <source>
        <dbReference type="SAM" id="MobiDB-lite"/>
    </source>
</evidence>
<sequence>MRKCTPFLRVEGYSLEPSRPPVAGRRRWSLEDSLSEAMRLPGHCAHVAQPLRPRLLTEVSPWALLALVRERTAEARDPRGRSIRRDAVVAASYVASYPVPWEEVRSSWAAKRRYLRWRKRAIAFLRRELGPDACVVEHRDEGYLHLHAYAPAVLVPGTTAAGEPVLLLDVGPVDPGRRARNEVRRAGGDRAAQSEAAAAAYRDLHHRYARDVGREFGFAVTGAEGAGRRRVDAPTYRAMRDAAEANERLKDRVAELERELLRADRVEVGAAAMARRGEGSAPEPPRGGGGGGNLVARAALGRMGDRAALELLQPDGTVSQLAPGTPGGGRVGRSLLRTVEEARGDEAAIARLAGEVRALRRANEEAEARAAAAEGAAAEAARAAGAASESLLAEIARRDELLAAERERVQQAAGQVGVLRRAVEGLRSALGRLAAAEGLEDLARALEPVAPPAAVLVRSLMARVAQLAGRPTRGELDAAVAERDEAARRASAAEAAARAAEERATAAREAADEALRARARLHEQLREATETVEREAAARSAAEERAERAEEARREAELDAARRPAVSAPQLAEARAGGFALGHAAGERAGRASAEAALRGQLGALGVVAGVEPIADAVRAVEQARAAEATAEERARRAEALAAERAQVEAPGEAHHGGERAGLVAQVREAAAGVERAADALRRQAPNLRALVNSLGAGSGWTQFEAGAAAAAEYQASVGRVPGVGQAARELDAACGGLDQLSRDVQAKARELGGFDASDRAELRQLRHALLGQVAWVPPSEQGRRAPWEVLSEALGPARAPGSSAVLAAATPVSEAEGAAERDHRLRHQTRELYAETARGAARSAPSQAART</sequence>
<organism evidence="3 4">
    <name type="scientific">Pararoseomonas baculiformis</name>
    <dbReference type="NCBI Taxonomy" id="2820812"/>
    <lineage>
        <taxon>Bacteria</taxon>
        <taxon>Pseudomonadati</taxon>
        <taxon>Pseudomonadota</taxon>
        <taxon>Alphaproteobacteria</taxon>
        <taxon>Acetobacterales</taxon>
        <taxon>Acetobacteraceae</taxon>
        <taxon>Pararoseomonas</taxon>
    </lineage>
</organism>
<accession>A0ABS4AMH7</accession>
<name>A0ABS4AMH7_9PROT</name>
<evidence type="ECO:0000313" key="4">
    <source>
        <dbReference type="Proteomes" id="UP000681594"/>
    </source>
</evidence>
<evidence type="ECO:0000313" key="3">
    <source>
        <dbReference type="EMBL" id="MBP0447760.1"/>
    </source>
</evidence>
<gene>
    <name evidence="3" type="ORF">J8J14_23720</name>
</gene>
<evidence type="ECO:0000256" key="1">
    <source>
        <dbReference type="SAM" id="Coils"/>
    </source>
</evidence>
<reference evidence="3 4" key="1">
    <citation type="submission" date="2021-03" db="EMBL/GenBank/DDBJ databases">
        <authorList>
            <person name="So Y."/>
        </authorList>
    </citation>
    <scope>NUCLEOTIDE SEQUENCE [LARGE SCALE GENOMIC DNA]</scope>
    <source>
        <strain evidence="3 4">SSH11</strain>
    </source>
</reference>
<proteinExistence type="predicted"/>
<dbReference type="EMBL" id="JAGIZB010000056">
    <property type="protein sequence ID" value="MBP0447760.1"/>
    <property type="molecule type" value="Genomic_DNA"/>
</dbReference>
<keyword evidence="1" id="KW-0175">Coiled coil</keyword>
<dbReference type="Gene3D" id="3.30.930.30">
    <property type="match status" value="1"/>
</dbReference>
<protein>
    <submittedName>
        <fullName evidence="3">Uncharacterized protein</fullName>
    </submittedName>
</protein>
<feature type="coiled-coil region" evidence="1">
    <location>
        <begin position="614"/>
        <end position="684"/>
    </location>
</feature>
<feature type="coiled-coil region" evidence="1">
    <location>
        <begin position="349"/>
        <end position="383"/>
    </location>
</feature>
<dbReference type="Proteomes" id="UP000681594">
    <property type="component" value="Unassembled WGS sequence"/>
</dbReference>
<dbReference type="RefSeq" id="WP_209382026.1">
    <property type="nucleotide sequence ID" value="NZ_JAGIZB010000056.1"/>
</dbReference>
<feature type="coiled-coil region" evidence="1">
    <location>
        <begin position="239"/>
        <end position="266"/>
    </location>
</feature>
<feature type="region of interest" description="Disordered" evidence="2">
    <location>
        <begin position="273"/>
        <end position="295"/>
    </location>
</feature>
<feature type="region of interest" description="Disordered" evidence="2">
    <location>
        <begin position="526"/>
        <end position="569"/>
    </location>
</feature>
<comment type="caution">
    <text evidence="3">The sequence shown here is derived from an EMBL/GenBank/DDBJ whole genome shotgun (WGS) entry which is preliminary data.</text>
</comment>
<feature type="compositionally biased region" description="Basic and acidic residues" evidence="2">
    <location>
        <begin position="526"/>
        <end position="562"/>
    </location>
</feature>
<keyword evidence="4" id="KW-1185">Reference proteome</keyword>